<dbReference type="AlphaFoldDB" id="A0A2W5C4G1"/>
<dbReference type="SUPFAM" id="SSF47413">
    <property type="entry name" value="lambda repressor-like DNA-binding domains"/>
    <property type="match status" value="1"/>
</dbReference>
<organism evidence="1 2">
    <name type="scientific">Micavibrio aeruginosavorus</name>
    <dbReference type="NCBI Taxonomy" id="349221"/>
    <lineage>
        <taxon>Bacteria</taxon>
        <taxon>Pseudomonadati</taxon>
        <taxon>Bdellovibrionota</taxon>
        <taxon>Bdellovibrionia</taxon>
        <taxon>Bdellovibrionales</taxon>
        <taxon>Pseudobdellovibrionaceae</taxon>
        <taxon>Micavibrio</taxon>
    </lineage>
</organism>
<accession>A0A2W5C4G1</accession>
<comment type="caution">
    <text evidence="1">The sequence shown here is derived from an EMBL/GenBank/DDBJ whole genome shotgun (WGS) entry which is preliminary data.</text>
</comment>
<protein>
    <submittedName>
        <fullName evidence="1">Putative addiction module antidote protein</fullName>
    </submittedName>
</protein>
<dbReference type="Proteomes" id="UP000249557">
    <property type="component" value="Unassembled WGS sequence"/>
</dbReference>
<gene>
    <name evidence="1" type="ORF">DI626_00370</name>
</gene>
<dbReference type="InterPro" id="IPR014057">
    <property type="entry name" value="HI1420"/>
</dbReference>
<sequence>MERKYQTLDEFEEEILRNQKPEDIDAYMEGMFEEFAEDGNVGALLASLRVIAKVKGISGIAEETGLTRQGLQKALSEKGNPRFESINAIMKAMGYRLVAEKIDAVHA</sequence>
<dbReference type="GO" id="GO:0003677">
    <property type="term" value="F:DNA binding"/>
    <property type="evidence" value="ECO:0007669"/>
    <property type="project" value="InterPro"/>
</dbReference>
<dbReference type="InterPro" id="IPR010982">
    <property type="entry name" value="Lambda_DNA-bd_dom_sf"/>
</dbReference>
<dbReference type="PANTHER" id="PTHR40275">
    <property type="entry name" value="SSL7038 PROTEIN"/>
    <property type="match status" value="1"/>
</dbReference>
<evidence type="ECO:0000313" key="2">
    <source>
        <dbReference type="Proteomes" id="UP000249557"/>
    </source>
</evidence>
<dbReference type="NCBIfam" id="TIGR02684">
    <property type="entry name" value="dnstrm_HI1420"/>
    <property type="match status" value="1"/>
</dbReference>
<dbReference type="Pfam" id="PF21716">
    <property type="entry name" value="dnstrm_HI1420"/>
    <property type="match status" value="1"/>
</dbReference>
<name>A0A2W5C4G1_9BACT</name>
<reference evidence="1 2" key="1">
    <citation type="submission" date="2017-08" db="EMBL/GenBank/DDBJ databases">
        <title>Infants hospitalized years apart are colonized by the same room-sourced microbial strains.</title>
        <authorList>
            <person name="Brooks B."/>
            <person name="Olm M.R."/>
            <person name="Firek B.A."/>
            <person name="Baker R."/>
            <person name="Thomas B.C."/>
            <person name="Morowitz M.J."/>
            <person name="Banfield J.F."/>
        </authorList>
    </citation>
    <scope>NUCLEOTIDE SEQUENCE [LARGE SCALE GENOMIC DNA]</scope>
    <source>
        <strain evidence="1">S2_018_000_R2_104</strain>
    </source>
</reference>
<dbReference type="PANTHER" id="PTHR40275:SF1">
    <property type="entry name" value="SSL7038 PROTEIN"/>
    <property type="match status" value="1"/>
</dbReference>
<evidence type="ECO:0000313" key="1">
    <source>
        <dbReference type="EMBL" id="PZO89038.1"/>
    </source>
</evidence>
<proteinExistence type="predicted"/>
<dbReference type="EMBL" id="QFNK01000002">
    <property type="protein sequence ID" value="PZO89038.1"/>
    <property type="molecule type" value="Genomic_DNA"/>
</dbReference>